<proteinExistence type="predicted"/>
<dbReference type="InterPro" id="IPR039537">
    <property type="entry name" value="Retrotran_Ty1/copia-like"/>
</dbReference>
<dbReference type="Pfam" id="PF07727">
    <property type="entry name" value="RVT_2"/>
    <property type="match status" value="2"/>
</dbReference>
<dbReference type="InterPro" id="IPR013103">
    <property type="entry name" value="RVT_2"/>
</dbReference>
<organism evidence="5 6">
    <name type="scientific">Tanacetum coccineum</name>
    <dbReference type="NCBI Taxonomy" id="301880"/>
    <lineage>
        <taxon>Eukaryota</taxon>
        <taxon>Viridiplantae</taxon>
        <taxon>Streptophyta</taxon>
        <taxon>Embryophyta</taxon>
        <taxon>Tracheophyta</taxon>
        <taxon>Spermatophyta</taxon>
        <taxon>Magnoliopsida</taxon>
        <taxon>eudicotyledons</taxon>
        <taxon>Gunneridae</taxon>
        <taxon>Pentapetalae</taxon>
        <taxon>asterids</taxon>
        <taxon>campanulids</taxon>
        <taxon>Asterales</taxon>
        <taxon>Asteraceae</taxon>
        <taxon>Asteroideae</taxon>
        <taxon>Anthemideae</taxon>
        <taxon>Anthemidinae</taxon>
        <taxon>Tanacetum</taxon>
    </lineage>
</organism>
<dbReference type="PANTHER" id="PTHR42648:SF32">
    <property type="entry name" value="RIBONUCLEASE H-LIKE DOMAIN, GAG-PRE-INTEGRASE DOMAIN PROTEIN-RELATED"/>
    <property type="match status" value="1"/>
</dbReference>
<evidence type="ECO:0000313" key="5">
    <source>
        <dbReference type="EMBL" id="GJT66571.1"/>
    </source>
</evidence>
<dbReference type="PANTHER" id="PTHR42648">
    <property type="entry name" value="TRANSPOSASE, PUTATIVE-RELATED"/>
    <property type="match status" value="1"/>
</dbReference>
<evidence type="ECO:0000259" key="4">
    <source>
        <dbReference type="Pfam" id="PF07727"/>
    </source>
</evidence>
<dbReference type="Proteomes" id="UP001151760">
    <property type="component" value="Unassembled WGS sequence"/>
</dbReference>
<dbReference type="InterPro" id="IPR043502">
    <property type="entry name" value="DNA/RNA_pol_sf"/>
</dbReference>
<evidence type="ECO:0000256" key="2">
    <source>
        <dbReference type="ARBA" id="ARBA00022801"/>
    </source>
</evidence>
<protein>
    <submittedName>
        <fullName evidence="5">Ribonuclease H-like domain-containing protein</fullName>
    </submittedName>
</protein>
<reference evidence="5" key="2">
    <citation type="submission" date="2022-01" db="EMBL/GenBank/DDBJ databases">
        <authorList>
            <person name="Yamashiro T."/>
            <person name="Shiraishi A."/>
            <person name="Satake H."/>
            <person name="Nakayama K."/>
        </authorList>
    </citation>
    <scope>NUCLEOTIDE SEQUENCE</scope>
</reference>
<dbReference type="EMBL" id="BQNB010017726">
    <property type="protein sequence ID" value="GJT66571.1"/>
    <property type="molecule type" value="Genomic_DNA"/>
</dbReference>
<dbReference type="SUPFAM" id="SSF56672">
    <property type="entry name" value="DNA/RNA polymerases"/>
    <property type="match status" value="1"/>
</dbReference>
<feature type="region of interest" description="Disordered" evidence="3">
    <location>
        <begin position="294"/>
        <end position="331"/>
    </location>
</feature>
<keyword evidence="2" id="KW-0378">Hydrolase</keyword>
<feature type="domain" description="Reverse transcriptase Ty1/copia-type" evidence="4">
    <location>
        <begin position="382"/>
        <end position="465"/>
    </location>
</feature>
<feature type="domain" description="Reverse transcriptase Ty1/copia-type" evidence="4">
    <location>
        <begin position="331"/>
        <end position="380"/>
    </location>
</feature>
<keyword evidence="1" id="KW-0479">Metal-binding</keyword>
<keyword evidence="6" id="KW-1185">Reference proteome</keyword>
<reference evidence="5" key="1">
    <citation type="journal article" date="2022" name="Int. J. Mol. Sci.">
        <title>Draft Genome of Tanacetum Coccineum: Genomic Comparison of Closely Related Tanacetum-Family Plants.</title>
        <authorList>
            <person name="Yamashiro T."/>
            <person name="Shiraishi A."/>
            <person name="Nakayama K."/>
            <person name="Satake H."/>
        </authorList>
    </citation>
    <scope>NUCLEOTIDE SEQUENCE</scope>
</reference>
<gene>
    <name evidence="5" type="ORF">Tco_1018051</name>
</gene>
<feature type="compositionally biased region" description="Basic and acidic residues" evidence="3">
    <location>
        <begin position="307"/>
        <end position="331"/>
    </location>
</feature>
<comment type="caution">
    <text evidence="5">The sequence shown here is derived from an EMBL/GenBank/DDBJ whole genome shotgun (WGS) entry which is preliminary data.</text>
</comment>
<evidence type="ECO:0000256" key="3">
    <source>
        <dbReference type="SAM" id="MobiDB-lite"/>
    </source>
</evidence>
<sequence length="574" mass="65777">MERMVSTKVNYNYSAKKTHLSAHRNIVPRAVLMKTGLRPLNTARPVNTAHPKTTVYSAKPMSCFSKSTQSTIKRPYSIKTALTNKNYSQKVNTGKGSFYTARPKAVNTARPNSAVVNAVRENQVNVVKASACWVWRPTKLNSASITFKRHNYVDARGRSKSVSDRLQHVSYLSQTSERLCKNGVGWRRNRTLIEAARTMLADSKLPTTFWAEAVNTACYVQNSGIRDGPKWLFDIDLLTKSINYVPVVAGTNSNDSVGTKESASTDHSIEETRSREYYILMPLWKDGSLFDFSSKDAGNDEPQPSNDAEKKDDEGGIDDQERTEKRRAQEDLPYGKRAIRRKWMYRNKKDKRGIVIRNKTRLVAHGYTQEEGIDYDEIFALMDVKNAFLYGKIKEEVYVYQPPRFEYPEFPDKVYKVEKALYSLHQAPRAWYETLSTYLLDNGFQRCQIDKTLFIKRIKSDILLVQEIQMSYMDELTFFLGFQVTQKVDGIFISQDKYVDAILKKFGFSTVKTASTPMETSKSLLKDAEAEDVDVHLYRSMIRSLMYLTASSPDIMFAICACFKSHLKFHIFML</sequence>
<name>A0ABQ5FT87_9ASTR</name>
<evidence type="ECO:0000256" key="1">
    <source>
        <dbReference type="ARBA" id="ARBA00022723"/>
    </source>
</evidence>
<evidence type="ECO:0000313" key="6">
    <source>
        <dbReference type="Proteomes" id="UP001151760"/>
    </source>
</evidence>
<accession>A0ABQ5FT87</accession>